<keyword evidence="1" id="KW-0677">Repeat</keyword>
<dbReference type="PRINTS" id="PR01415">
    <property type="entry name" value="ANKYRIN"/>
</dbReference>
<feature type="repeat" description="ANK" evidence="3">
    <location>
        <begin position="101"/>
        <end position="134"/>
    </location>
</feature>
<dbReference type="InterPro" id="IPR036770">
    <property type="entry name" value="Ankyrin_rpt-contain_sf"/>
</dbReference>
<evidence type="ECO:0000256" key="4">
    <source>
        <dbReference type="SAM" id="MobiDB-lite"/>
    </source>
</evidence>
<name>X6NX93_RETFI</name>
<dbReference type="Gene3D" id="1.25.40.20">
    <property type="entry name" value="Ankyrin repeat-containing domain"/>
    <property type="match status" value="2"/>
</dbReference>
<feature type="compositionally biased region" description="Basic and acidic residues" evidence="4">
    <location>
        <begin position="230"/>
        <end position="240"/>
    </location>
</feature>
<feature type="repeat" description="ANK" evidence="3">
    <location>
        <begin position="393"/>
        <end position="415"/>
    </location>
</feature>
<evidence type="ECO:0000256" key="1">
    <source>
        <dbReference type="ARBA" id="ARBA00022737"/>
    </source>
</evidence>
<feature type="repeat" description="ANK" evidence="3">
    <location>
        <begin position="248"/>
        <end position="280"/>
    </location>
</feature>
<dbReference type="InterPro" id="IPR050889">
    <property type="entry name" value="Dendritic_Spine_Reg/Scaffold"/>
</dbReference>
<dbReference type="EMBL" id="ASPP01005443">
    <property type="protein sequence ID" value="ETO30508.1"/>
    <property type="molecule type" value="Genomic_DNA"/>
</dbReference>
<evidence type="ECO:0000313" key="7">
    <source>
        <dbReference type="Proteomes" id="UP000023152"/>
    </source>
</evidence>
<evidence type="ECO:0000256" key="3">
    <source>
        <dbReference type="PROSITE-ProRule" id="PRU00023"/>
    </source>
</evidence>
<dbReference type="OMA" id="SANDNCA"/>
<dbReference type="Proteomes" id="UP000023152">
    <property type="component" value="Unassembled WGS sequence"/>
</dbReference>
<sequence length="508" mass="56979">MLIPSIQPNQRRKKDGATALYERIQNERALPLFIASFFGHLGIVSLLLQHSVEMAQQHIDYGVVDVNRCDSKGFTPLFVAAQNGHAEVVKKLLEHGVFEQRGHTALWIASLRGHLDVVRVLLAHPNVDIDSKDKSGVTPLWAACQNNNVDVVELLLHPRDVEAKIETQGHQKRLTLTSSEALLEKLYFGGAPKRKKEDDDPMKKKHGSSTPTPKFGGIRHAHQRTSSRLLWEKKGQRKGADPNLAKLDGCTPLWIAASRGNFGCIKHLIHYGADLNKPDRSQGATPLFVAAQNGNKEAVDLLLAAKADVNQSRNGDGTTPLMMAAHNGHTDVVDIMLRSGADPIRVNRLGLNALGCAAMQGHEIIVRLCYRHLRQVKSWESIHKFMHSGDSVNGWTPFHLACMGGHIQVIKFLIEEVGVDIFQKDNANKTGLDHAWQNDSKLAFIFLKKKKRKTKTAIEKSRSDFFVDASFIVYKHKKKENSFFDIFFFLQFIGKFVFLCLFQLWLLC</sequence>
<dbReference type="SMART" id="SM00248">
    <property type="entry name" value="ANK"/>
    <property type="match status" value="9"/>
</dbReference>
<dbReference type="PANTHER" id="PTHR24166">
    <property type="entry name" value="ROLLING PEBBLES, ISOFORM B"/>
    <property type="match status" value="1"/>
</dbReference>
<reference evidence="6 7" key="1">
    <citation type="journal article" date="2013" name="Curr. Biol.">
        <title>The Genome of the Foraminiferan Reticulomyxa filosa.</title>
        <authorList>
            <person name="Glockner G."/>
            <person name="Hulsmann N."/>
            <person name="Schleicher M."/>
            <person name="Noegel A.A."/>
            <person name="Eichinger L."/>
            <person name="Gallinger C."/>
            <person name="Pawlowski J."/>
            <person name="Sierra R."/>
            <person name="Euteneuer U."/>
            <person name="Pillet L."/>
            <person name="Moustafa A."/>
            <person name="Platzer M."/>
            <person name="Groth M."/>
            <person name="Szafranski K."/>
            <person name="Schliwa M."/>
        </authorList>
    </citation>
    <scope>NUCLEOTIDE SEQUENCE [LARGE SCALE GENOMIC DNA]</scope>
</reference>
<comment type="caution">
    <text evidence="6">The sequence shown here is derived from an EMBL/GenBank/DDBJ whole genome shotgun (WGS) entry which is preliminary data.</text>
</comment>
<feature type="transmembrane region" description="Helical" evidence="5">
    <location>
        <begin position="483"/>
        <end position="506"/>
    </location>
</feature>
<dbReference type="Pfam" id="PF12796">
    <property type="entry name" value="Ank_2"/>
    <property type="match status" value="3"/>
</dbReference>
<keyword evidence="7" id="KW-1185">Reference proteome</keyword>
<proteinExistence type="predicted"/>
<feature type="repeat" description="ANK" evidence="3">
    <location>
        <begin position="316"/>
        <end position="348"/>
    </location>
</feature>
<feature type="region of interest" description="Disordered" evidence="4">
    <location>
        <begin position="191"/>
        <end position="243"/>
    </location>
</feature>
<feature type="repeat" description="ANK" evidence="3">
    <location>
        <begin position="282"/>
        <end position="314"/>
    </location>
</feature>
<gene>
    <name evidence="6" type="ORF">RFI_06610</name>
</gene>
<dbReference type="Pfam" id="PF00023">
    <property type="entry name" value="Ank"/>
    <property type="match status" value="2"/>
</dbReference>
<protein>
    <submittedName>
        <fullName evidence="6">Uncharacterized protein</fullName>
    </submittedName>
</protein>
<feature type="repeat" description="ANK" evidence="3">
    <location>
        <begin position="72"/>
        <end position="97"/>
    </location>
</feature>
<evidence type="ECO:0000256" key="5">
    <source>
        <dbReference type="SAM" id="Phobius"/>
    </source>
</evidence>
<dbReference type="AlphaFoldDB" id="X6NX93"/>
<keyword evidence="5" id="KW-1133">Transmembrane helix</keyword>
<keyword evidence="5" id="KW-0812">Transmembrane</keyword>
<dbReference type="InterPro" id="IPR002110">
    <property type="entry name" value="Ankyrin_rpt"/>
</dbReference>
<dbReference type="PROSITE" id="PS50297">
    <property type="entry name" value="ANK_REP_REGION"/>
    <property type="match status" value="5"/>
</dbReference>
<keyword evidence="5" id="KW-0472">Membrane</keyword>
<dbReference type="PROSITE" id="PS50088">
    <property type="entry name" value="ANK_REPEAT"/>
    <property type="match status" value="6"/>
</dbReference>
<organism evidence="6 7">
    <name type="scientific">Reticulomyxa filosa</name>
    <dbReference type="NCBI Taxonomy" id="46433"/>
    <lineage>
        <taxon>Eukaryota</taxon>
        <taxon>Sar</taxon>
        <taxon>Rhizaria</taxon>
        <taxon>Retaria</taxon>
        <taxon>Foraminifera</taxon>
        <taxon>Monothalamids</taxon>
        <taxon>Reticulomyxidae</taxon>
        <taxon>Reticulomyxa</taxon>
    </lineage>
</organism>
<dbReference type="SUPFAM" id="SSF48403">
    <property type="entry name" value="Ankyrin repeat"/>
    <property type="match status" value="2"/>
</dbReference>
<evidence type="ECO:0000313" key="6">
    <source>
        <dbReference type="EMBL" id="ETO30508.1"/>
    </source>
</evidence>
<evidence type="ECO:0000256" key="2">
    <source>
        <dbReference type="ARBA" id="ARBA00023043"/>
    </source>
</evidence>
<keyword evidence="2 3" id="KW-0040">ANK repeat</keyword>
<dbReference type="OrthoDB" id="20872at2759"/>
<dbReference type="PANTHER" id="PTHR24166:SF63">
    <property type="entry name" value="ANKYRIN REPEAT DOMAIN 29"/>
    <property type="match status" value="1"/>
</dbReference>
<accession>X6NX93</accession>